<feature type="domain" description="IF rod" evidence="4">
    <location>
        <begin position="55"/>
        <end position="434"/>
    </location>
</feature>
<evidence type="ECO:0000313" key="7">
    <source>
        <dbReference type="WormBase" id="CBG08109"/>
    </source>
</evidence>
<evidence type="ECO:0000256" key="2">
    <source>
        <dbReference type="ARBA" id="ARBA00023054"/>
    </source>
</evidence>
<dbReference type="OMA" id="KMREECT"/>
<keyword evidence="2 3" id="KW-0175">Coiled coil</keyword>
<name>A8X5U2_CAEBR</name>
<dbReference type="FunCoup" id="A8X5U2">
    <property type="interactions" value="11"/>
</dbReference>
<dbReference type="SUPFAM" id="SSF64593">
    <property type="entry name" value="Intermediate filament protein, coiled coil region"/>
    <property type="match status" value="1"/>
</dbReference>
<evidence type="ECO:0000256" key="1">
    <source>
        <dbReference type="ARBA" id="ARBA00022754"/>
    </source>
</evidence>
<dbReference type="PANTHER" id="PTHR45721">
    <property type="entry name" value="LAMIN DM0-RELATED"/>
    <property type="match status" value="1"/>
</dbReference>
<dbReference type="PROSITE" id="PS51842">
    <property type="entry name" value="IF_ROD_2"/>
    <property type="match status" value="1"/>
</dbReference>
<accession>A8X5U2</accession>
<gene>
    <name evidence="7" type="primary">ifd-2</name>
    <name evidence="5" type="synonym">Cbr-ifd-2</name>
    <name evidence="7" type="ORF">CBG08109</name>
    <name evidence="5" type="ORF">CBG_08109</name>
</gene>
<dbReference type="HOGENOM" id="CLU_032944_0_0_1"/>
<evidence type="ECO:0000259" key="4">
    <source>
        <dbReference type="PROSITE" id="PS51842"/>
    </source>
</evidence>
<keyword evidence="6" id="KW-1185">Reference proteome</keyword>
<evidence type="ECO:0000313" key="5">
    <source>
        <dbReference type="EMBL" id="CAP28003.2"/>
    </source>
</evidence>
<dbReference type="InterPro" id="IPR039008">
    <property type="entry name" value="IF_rod_dom"/>
</dbReference>
<reference evidence="5 6" key="1">
    <citation type="journal article" date="2003" name="PLoS Biol.">
        <title>The genome sequence of Caenorhabditis briggsae: a platform for comparative genomics.</title>
        <authorList>
            <person name="Stein L.D."/>
            <person name="Bao Z."/>
            <person name="Blasiar D."/>
            <person name="Blumenthal T."/>
            <person name="Brent M.R."/>
            <person name="Chen N."/>
            <person name="Chinwalla A."/>
            <person name="Clarke L."/>
            <person name="Clee C."/>
            <person name="Coghlan A."/>
            <person name="Coulson A."/>
            <person name="D'Eustachio P."/>
            <person name="Fitch D.H."/>
            <person name="Fulton L.A."/>
            <person name="Fulton R.E."/>
            <person name="Griffiths-Jones S."/>
            <person name="Harris T.W."/>
            <person name="Hillier L.W."/>
            <person name="Kamath R."/>
            <person name="Kuwabara P.E."/>
            <person name="Mardis E.R."/>
            <person name="Marra M.A."/>
            <person name="Miner T.L."/>
            <person name="Minx P."/>
            <person name="Mullikin J.C."/>
            <person name="Plumb R.W."/>
            <person name="Rogers J."/>
            <person name="Schein J.E."/>
            <person name="Sohrmann M."/>
            <person name="Spieth J."/>
            <person name="Stajich J.E."/>
            <person name="Wei C."/>
            <person name="Willey D."/>
            <person name="Wilson R.K."/>
            <person name="Durbin R."/>
            <person name="Waterston R.H."/>
        </authorList>
    </citation>
    <scope>NUCLEOTIDE SEQUENCE [LARGE SCALE GENOMIC DNA]</scope>
    <source>
        <strain evidence="5 6">AF16</strain>
    </source>
</reference>
<feature type="coiled-coil region" evidence="3">
    <location>
        <begin position="151"/>
        <end position="213"/>
    </location>
</feature>
<dbReference type="GO" id="GO:0007097">
    <property type="term" value="P:nuclear migration"/>
    <property type="evidence" value="ECO:0000318"/>
    <property type="project" value="GO_Central"/>
</dbReference>
<dbReference type="GO" id="GO:0051664">
    <property type="term" value="P:nuclear pore localization"/>
    <property type="evidence" value="ECO:0000318"/>
    <property type="project" value="GO_Central"/>
</dbReference>
<dbReference type="GO" id="GO:0005882">
    <property type="term" value="C:intermediate filament"/>
    <property type="evidence" value="ECO:0007669"/>
    <property type="project" value="UniProtKB-KW"/>
</dbReference>
<organism evidence="5 6">
    <name type="scientific">Caenorhabditis briggsae</name>
    <dbReference type="NCBI Taxonomy" id="6238"/>
    <lineage>
        <taxon>Eukaryota</taxon>
        <taxon>Metazoa</taxon>
        <taxon>Ecdysozoa</taxon>
        <taxon>Nematoda</taxon>
        <taxon>Chromadorea</taxon>
        <taxon>Rhabditida</taxon>
        <taxon>Rhabditina</taxon>
        <taxon>Rhabditomorpha</taxon>
        <taxon>Rhabditoidea</taxon>
        <taxon>Rhabditidae</taxon>
        <taxon>Peloderinae</taxon>
        <taxon>Caenorhabditis</taxon>
    </lineage>
</organism>
<keyword evidence="1" id="KW-0403">Intermediate filament</keyword>
<dbReference type="GO" id="GO:0006998">
    <property type="term" value="P:nuclear envelope organization"/>
    <property type="evidence" value="ECO:0000318"/>
    <property type="project" value="GO_Central"/>
</dbReference>
<dbReference type="Proteomes" id="UP000008549">
    <property type="component" value="Unassembled WGS sequence"/>
</dbReference>
<dbReference type="GO" id="GO:0031507">
    <property type="term" value="P:heterochromatin formation"/>
    <property type="evidence" value="ECO:0000318"/>
    <property type="project" value="GO_Central"/>
</dbReference>
<dbReference type="PANTHER" id="PTHR45721:SF13">
    <property type="entry name" value="INTERMEDIATE FILAMENT PROTEIN IFD-2"/>
    <property type="match status" value="1"/>
</dbReference>
<reference evidence="5 6" key="2">
    <citation type="journal article" date="2011" name="PLoS Genet.">
        <title>Caenorhabditis briggsae recombinant inbred line genotypes reveal inter-strain incompatibility and the evolution of recombination.</title>
        <authorList>
            <person name="Ross J.A."/>
            <person name="Koboldt D.C."/>
            <person name="Staisch J.E."/>
            <person name="Chamberlin H.M."/>
            <person name="Gupta B.P."/>
            <person name="Miller R.D."/>
            <person name="Baird S.E."/>
            <person name="Haag E.S."/>
        </authorList>
    </citation>
    <scope>NUCLEOTIDE SEQUENCE [LARGE SCALE GENOMIC DNA]</scope>
    <source>
        <strain evidence="5 6">AF16</strain>
    </source>
</reference>
<evidence type="ECO:0000256" key="3">
    <source>
        <dbReference type="SAM" id="Coils"/>
    </source>
</evidence>
<dbReference type="STRING" id="6238.A8X5U2"/>
<protein>
    <submittedName>
        <fullName evidence="5">Protein CBR-IFD-2</fullName>
    </submittedName>
</protein>
<dbReference type="GO" id="GO:0005200">
    <property type="term" value="F:structural constituent of cytoskeleton"/>
    <property type="evidence" value="ECO:0000318"/>
    <property type="project" value="GO_Central"/>
</dbReference>
<dbReference type="InParanoid" id="A8X5U2"/>
<dbReference type="EMBL" id="HE600971">
    <property type="protein sequence ID" value="CAP28003.2"/>
    <property type="molecule type" value="Genomic_DNA"/>
</dbReference>
<dbReference type="AlphaFoldDB" id="A8X5U2"/>
<sequence length="473" mass="55092">MTDPLNPARLTNHPALARIIESGRTNLPTGVTTSGALSAYAQNAAAIIRDNRDREKVEIADLNNRLARYVEKVRFLEAQNRVLENDIGVFRQAAHIHADRIGVYSESEKNSLFILLKENKAKISTAEQSIRKLEPEVITARKNLESSFQLKTQLREDKKSQIKKLSDLEAEVNIQNTTMIRIKSQNAYTKRLTADCEEEKNRLSTEISRIRSEIKRVHALRDKERFKYTTSEQELLKRLNGSITQHEIAIREEINKARRDTTDKNRDYFHKELHAAMKDIRDRFEKDSRTTRKTWEDWYHKKIVEIKKSSEAFSLNQNHAREEILRIRSIVNEFRGKFSDAETLNQQLLKRIDDLHYQDKENLRMFEFALTEKENSVIKMREECTKLSVELDKLVENQIVSETCVDQLIVIYIKNLRNEIIHYRKLMENAEHLRTTTTSHVVIETPASGLRTTSYHAYGSAYADANTEMHIAP</sequence>
<evidence type="ECO:0000313" key="6">
    <source>
        <dbReference type="Proteomes" id="UP000008549"/>
    </source>
</evidence>
<feature type="coiled-coil region" evidence="3">
    <location>
        <begin position="377"/>
        <end position="433"/>
    </location>
</feature>
<dbReference type="GO" id="GO:0005652">
    <property type="term" value="C:nuclear lamina"/>
    <property type="evidence" value="ECO:0000318"/>
    <property type="project" value="GO_Central"/>
</dbReference>
<proteinExistence type="predicted"/>
<dbReference type="eggNOG" id="KOG0977">
    <property type="taxonomic scope" value="Eukaryota"/>
</dbReference>
<dbReference type="WormBase" id="CBG08109">
    <property type="protein sequence ID" value="CBP16116"/>
    <property type="gene ID" value="WBGene00029970"/>
    <property type="gene designation" value="Cbr-ifd-2"/>
</dbReference>
<feature type="coiled-coil region" evidence="3">
    <location>
        <begin position="45"/>
        <end position="86"/>
    </location>
</feature>
<dbReference type="GO" id="GO:0090435">
    <property type="term" value="P:protein localization to nuclear envelope"/>
    <property type="evidence" value="ECO:0000318"/>
    <property type="project" value="GO_Central"/>
</dbReference>